<dbReference type="RefSeq" id="WP_092693579.1">
    <property type="nucleotide sequence ID" value="NZ_FNBK01000011.1"/>
</dbReference>
<accession>A0A1G7PVU5</accession>
<keyword evidence="1" id="KW-0414">Isoprene biosynthesis</keyword>
<feature type="domain" description="Thiolase N-terminal" evidence="2">
    <location>
        <begin position="19"/>
        <end position="179"/>
    </location>
</feature>
<proteinExistence type="predicted"/>
<evidence type="ECO:0000259" key="3">
    <source>
        <dbReference type="Pfam" id="PF22691"/>
    </source>
</evidence>
<dbReference type="Gene3D" id="3.40.47.10">
    <property type="match status" value="1"/>
</dbReference>
<evidence type="ECO:0000256" key="1">
    <source>
        <dbReference type="ARBA" id="ARBA00023229"/>
    </source>
</evidence>
<sequence>MSRRVLAEGVSAVPNGSYDVPTWQLAAGVLTGAVDDAGLDLDDVDGLYLPKPRPWTEQGFFSTSLANRLGLHLDRNVETYTGGTSGGSAFRLAARDVASGTLDVAVVFAAERNSTVETDDYLAYVLETFDHDIQAPAGPTVPGIYAQSLQRYRHEYDVPREAIADIAVKNHGNGASNPEGLFSSGTTVTDVLDSRPIARPLRLYECPAPCDGAAAVVLASEAAASAATVEVAGTGYDHPPSQYLGTREGALTEHPAFAGAADEALGAAGLAVADVDAFELYAPFPHTEAILTEELGLFERGRGALAAADGATAVDGPTPISPSGGPLGRGHPAMVTPILNHVEAVRQLRGTAANQVANADVVLTSAEHGHVDGVNTTVFRGGIDA</sequence>
<feature type="domain" description="Thiolase C-terminal" evidence="3">
    <location>
        <begin position="250"/>
        <end position="379"/>
    </location>
</feature>
<dbReference type="AlphaFoldDB" id="A0A1G7PVU5"/>
<dbReference type="PANTHER" id="PTHR42870">
    <property type="entry name" value="ACETYL-COA C-ACETYLTRANSFERASE"/>
    <property type="match status" value="1"/>
</dbReference>
<dbReference type="PANTHER" id="PTHR42870:SF1">
    <property type="entry name" value="NON-SPECIFIC LIPID-TRANSFER PROTEIN-LIKE 2"/>
    <property type="match status" value="1"/>
</dbReference>
<dbReference type="STRING" id="660518.SAMN05216218_11144"/>
<reference evidence="5" key="1">
    <citation type="submission" date="2016-10" db="EMBL/GenBank/DDBJ databases">
        <authorList>
            <person name="Varghese N."/>
            <person name="Submissions S."/>
        </authorList>
    </citation>
    <scope>NUCLEOTIDE SEQUENCE [LARGE SCALE GENOMIC DNA]</scope>
    <source>
        <strain evidence="5">IBRC-M 10760</strain>
    </source>
</reference>
<evidence type="ECO:0000259" key="2">
    <source>
        <dbReference type="Pfam" id="PF00108"/>
    </source>
</evidence>
<dbReference type="InterPro" id="IPR055140">
    <property type="entry name" value="Thiolase_C_2"/>
</dbReference>
<keyword evidence="4" id="KW-0012">Acyltransferase</keyword>
<evidence type="ECO:0000313" key="5">
    <source>
        <dbReference type="Proteomes" id="UP000199076"/>
    </source>
</evidence>
<organism evidence="4 5">
    <name type="scientific">Halorientalis regularis</name>
    <dbReference type="NCBI Taxonomy" id="660518"/>
    <lineage>
        <taxon>Archaea</taxon>
        <taxon>Methanobacteriati</taxon>
        <taxon>Methanobacteriota</taxon>
        <taxon>Stenosarchaea group</taxon>
        <taxon>Halobacteria</taxon>
        <taxon>Halobacteriales</taxon>
        <taxon>Haloarculaceae</taxon>
        <taxon>Halorientalis</taxon>
    </lineage>
</organism>
<evidence type="ECO:0000313" key="4">
    <source>
        <dbReference type="EMBL" id="SDF90442.1"/>
    </source>
</evidence>
<dbReference type="EMBL" id="FNBK01000011">
    <property type="protein sequence ID" value="SDF90442.1"/>
    <property type="molecule type" value="Genomic_DNA"/>
</dbReference>
<dbReference type="SUPFAM" id="SSF53901">
    <property type="entry name" value="Thiolase-like"/>
    <property type="match status" value="2"/>
</dbReference>
<dbReference type="Proteomes" id="UP000199076">
    <property type="component" value="Unassembled WGS sequence"/>
</dbReference>
<dbReference type="InterPro" id="IPR002155">
    <property type="entry name" value="Thiolase"/>
</dbReference>
<dbReference type="GO" id="GO:0016747">
    <property type="term" value="F:acyltransferase activity, transferring groups other than amino-acyl groups"/>
    <property type="evidence" value="ECO:0007669"/>
    <property type="project" value="InterPro"/>
</dbReference>
<dbReference type="OrthoDB" id="275179at2157"/>
<dbReference type="CDD" id="cd00829">
    <property type="entry name" value="SCP-x_thiolase"/>
    <property type="match status" value="1"/>
</dbReference>
<name>A0A1G7PVU5_9EURY</name>
<gene>
    <name evidence="4" type="ORF">SAMN05216218_11144</name>
</gene>
<dbReference type="Pfam" id="PF00108">
    <property type="entry name" value="Thiolase_N"/>
    <property type="match status" value="1"/>
</dbReference>
<keyword evidence="4" id="KW-0808">Transferase</keyword>
<dbReference type="Pfam" id="PF22691">
    <property type="entry name" value="Thiolase_C_1"/>
    <property type="match status" value="1"/>
</dbReference>
<dbReference type="PIRSF" id="PIRSF000429">
    <property type="entry name" value="Ac-CoA_Ac_transf"/>
    <property type="match status" value="1"/>
</dbReference>
<dbReference type="GO" id="GO:0008299">
    <property type="term" value="P:isoprenoid biosynthetic process"/>
    <property type="evidence" value="ECO:0007669"/>
    <property type="project" value="UniProtKB-KW"/>
</dbReference>
<dbReference type="InterPro" id="IPR020616">
    <property type="entry name" value="Thiolase_N"/>
</dbReference>
<dbReference type="InterPro" id="IPR016039">
    <property type="entry name" value="Thiolase-like"/>
</dbReference>
<protein>
    <submittedName>
        <fullName evidence="4">Acetyl-CoA C-acetyltransferase/acetyl-CoA acyltransferase</fullName>
    </submittedName>
</protein>
<keyword evidence="5" id="KW-1185">Reference proteome</keyword>